<organism evidence="2">
    <name type="scientific">freshwater metagenome</name>
    <dbReference type="NCBI Taxonomy" id="449393"/>
    <lineage>
        <taxon>unclassified sequences</taxon>
        <taxon>metagenomes</taxon>
        <taxon>ecological metagenomes</taxon>
    </lineage>
</organism>
<dbReference type="EMBL" id="CAEZXK010000006">
    <property type="protein sequence ID" value="CAB4682092.1"/>
    <property type="molecule type" value="Genomic_DNA"/>
</dbReference>
<dbReference type="GO" id="GO:0016811">
    <property type="term" value="F:hydrolase activity, acting on carbon-nitrogen (but not peptide) bonds, in linear amides"/>
    <property type="evidence" value="ECO:0007669"/>
    <property type="project" value="TreeGrafter"/>
</dbReference>
<dbReference type="AlphaFoldDB" id="A0A6J6N7B3"/>
<protein>
    <submittedName>
        <fullName evidence="2">Unannotated protein</fullName>
    </submittedName>
</protein>
<sequence length="378" mass="41634">MPKPTFNAKRLLVVHAHPDDESIFTGHIIAERLAAGAEVYVLTLTRGERGKVKLEELKGLEGQLRAMGAFRSGELKVALSELQKAGTKLQHSFAGTRAFLDSGMRINSMGRPTKKNRTDEMALASASTSVIAEDIERVMNEFKPDAILTYNSKGGYGHPDHKMAHHASAMAIRHYRRQKRRAPQFWVLAEPNERFDVAIGDAKTAKFKRAALEAHSSQVSIFPETFSIGATETRYDAPERIRKATPSPLVHLLPLLTFFWAIPLGVLLGLSGTLLHSIKTTDTSEFPIGLSVALTMVASLALALRILRNSRGALYLMTASFLTTVYMLSQRQPGGEILIVANQVGDTWVYGSMAICALIMLFPKLNPSSWRRSASGHR</sequence>
<feature type="transmembrane region" description="Helical" evidence="1">
    <location>
        <begin position="249"/>
        <end position="268"/>
    </location>
</feature>
<reference evidence="2" key="1">
    <citation type="submission" date="2020-05" db="EMBL/GenBank/DDBJ databases">
        <authorList>
            <person name="Chiriac C."/>
            <person name="Salcher M."/>
            <person name="Ghai R."/>
            <person name="Kavagutti S V."/>
        </authorList>
    </citation>
    <scope>NUCLEOTIDE SEQUENCE</scope>
</reference>
<dbReference type="Gene3D" id="3.40.50.10320">
    <property type="entry name" value="LmbE-like"/>
    <property type="match status" value="1"/>
</dbReference>
<keyword evidence="1" id="KW-0812">Transmembrane</keyword>
<keyword evidence="1" id="KW-0472">Membrane</keyword>
<accession>A0A6J6N7B3</accession>
<gene>
    <name evidence="2" type="ORF">UFOPK2370_00378</name>
</gene>
<feature type="transmembrane region" description="Helical" evidence="1">
    <location>
        <begin position="288"/>
        <end position="307"/>
    </location>
</feature>
<dbReference type="PANTHER" id="PTHR12993">
    <property type="entry name" value="N-ACETYLGLUCOSAMINYL-PHOSPHATIDYLINOSITOL DE-N-ACETYLASE-RELATED"/>
    <property type="match status" value="1"/>
</dbReference>
<dbReference type="PANTHER" id="PTHR12993:SF26">
    <property type="entry name" value="1D-MYO-INOSITOL 2-ACETAMIDO-2-DEOXY-ALPHA-D-GLUCOPYRANOSIDE DEACETYLASE"/>
    <property type="match status" value="1"/>
</dbReference>
<evidence type="ECO:0000313" key="2">
    <source>
        <dbReference type="EMBL" id="CAB4682092.1"/>
    </source>
</evidence>
<dbReference type="Pfam" id="PF02585">
    <property type="entry name" value="PIG-L"/>
    <property type="match status" value="1"/>
</dbReference>
<dbReference type="InterPro" id="IPR024078">
    <property type="entry name" value="LmbE-like_dom_sf"/>
</dbReference>
<feature type="transmembrane region" description="Helical" evidence="1">
    <location>
        <begin position="312"/>
        <end position="328"/>
    </location>
</feature>
<dbReference type="InterPro" id="IPR003737">
    <property type="entry name" value="GlcNAc_PI_deacetylase-related"/>
</dbReference>
<feature type="transmembrane region" description="Helical" evidence="1">
    <location>
        <begin position="348"/>
        <end position="365"/>
    </location>
</feature>
<name>A0A6J6N7B3_9ZZZZ</name>
<keyword evidence="1" id="KW-1133">Transmembrane helix</keyword>
<proteinExistence type="predicted"/>
<dbReference type="SUPFAM" id="SSF102588">
    <property type="entry name" value="LmbE-like"/>
    <property type="match status" value="1"/>
</dbReference>
<evidence type="ECO:0000256" key="1">
    <source>
        <dbReference type="SAM" id="Phobius"/>
    </source>
</evidence>